<sequence>MRMFFSWLFRLLCLILLLSHVAGRYRGKLADKPRSPPPNLYKGPPSGRP</sequence>
<proteinExistence type="predicted"/>
<evidence type="ECO:0000313" key="3">
    <source>
        <dbReference type="EMBL" id="MCL7047593.1"/>
    </source>
</evidence>
<evidence type="ECO:0000313" key="4">
    <source>
        <dbReference type="Proteomes" id="UP001177140"/>
    </source>
</evidence>
<evidence type="ECO:0000256" key="2">
    <source>
        <dbReference type="SAM" id="SignalP"/>
    </source>
</evidence>
<evidence type="ECO:0000256" key="1">
    <source>
        <dbReference type="SAM" id="MobiDB-lite"/>
    </source>
</evidence>
<feature type="region of interest" description="Disordered" evidence="1">
    <location>
        <begin position="28"/>
        <end position="49"/>
    </location>
</feature>
<dbReference type="Proteomes" id="UP001177140">
    <property type="component" value="Unassembled WGS sequence"/>
</dbReference>
<reference evidence="3" key="1">
    <citation type="submission" date="2022-03" db="EMBL/GenBank/DDBJ databases">
        <title>A functionally conserved STORR gene fusion in Papaver species that diverged 16.8 million years ago.</title>
        <authorList>
            <person name="Catania T."/>
        </authorList>
    </citation>
    <scope>NUCLEOTIDE SEQUENCE</scope>
    <source>
        <strain evidence="3">S-191538</strain>
    </source>
</reference>
<comment type="caution">
    <text evidence="3">The sequence shown here is derived from an EMBL/GenBank/DDBJ whole genome shotgun (WGS) entry which is preliminary data.</text>
</comment>
<accession>A0AA42B139</accession>
<keyword evidence="2" id="KW-0732">Signal</keyword>
<feature type="signal peptide" evidence="2">
    <location>
        <begin position="1"/>
        <end position="23"/>
    </location>
</feature>
<feature type="chain" id="PRO_5041279352" evidence="2">
    <location>
        <begin position="24"/>
        <end position="49"/>
    </location>
</feature>
<dbReference type="AlphaFoldDB" id="A0AA42B139"/>
<keyword evidence="4" id="KW-1185">Reference proteome</keyword>
<organism evidence="3 4">
    <name type="scientific">Papaver nudicaule</name>
    <name type="common">Iceland poppy</name>
    <dbReference type="NCBI Taxonomy" id="74823"/>
    <lineage>
        <taxon>Eukaryota</taxon>
        <taxon>Viridiplantae</taxon>
        <taxon>Streptophyta</taxon>
        <taxon>Embryophyta</taxon>
        <taxon>Tracheophyta</taxon>
        <taxon>Spermatophyta</taxon>
        <taxon>Magnoliopsida</taxon>
        <taxon>Ranunculales</taxon>
        <taxon>Papaveraceae</taxon>
        <taxon>Papaveroideae</taxon>
        <taxon>Papaver</taxon>
    </lineage>
</organism>
<dbReference type="EMBL" id="JAJJMA010294659">
    <property type="protein sequence ID" value="MCL7047593.1"/>
    <property type="molecule type" value="Genomic_DNA"/>
</dbReference>
<protein>
    <submittedName>
        <fullName evidence="3">Uncharacterized protein</fullName>
    </submittedName>
</protein>
<name>A0AA42B139_PAPNU</name>
<gene>
    <name evidence="3" type="ORF">MKW94_009346</name>
</gene>